<accession>A0A0C3PHQ3</accession>
<keyword evidence="6" id="KW-0175">Coiled coil</keyword>
<evidence type="ECO:0000256" key="3">
    <source>
        <dbReference type="ARBA" id="ARBA00023172"/>
    </source>
</evidence>
<dbReference type="Proteomes" id="UP000053257">
    <property type="component" value="Unassembled WGS sequence"/>
</dbReference>
<reference evidence="8 9" key="1">
    <citation type="journal article" date="2014" name="PLoS Genet.">
        <title>Analysis of the Phlebiopsis gigantea genome, transcriptome and secretome provides insight into its pioneer colonization strategies of wood.</title>
        <authorList>
            <person name="Hori C."/>
            <person name="Ishida T."/>
            <person name="Igarashi K."/>
            <person name="Samejima M."/>
            <person name="Suzuki H."/>
            <person name="Master E."/>
            <person name="Ferreira P."/>
            <person name="Ruiz-Duenas F.J."/>
            <person name="Held B."/>
            <person name="Canessa P."/>
            <person name="Larrondo L.F."/>
            <person name="Schmoll M."/>
            <person name="Druzhinina I.S."/>
            <person name="Kubicek C.P."/>
            <person name="Gaskell J.A."/>
            <person name="Kersten P."/>
            <person name="St John F."/>
            <person name="Glasner J."/>
            <person name="Sabat G."/>
            <person name="Splinter BonDurant S."/>
            <person name="Syed K."/>
            <person name="Yadav J."/>
            <person name="Mgbeahuruike A.C."/>
            <person name="Kovalchuk A."/>
            <person name="Asiegbu F.O."/>
            <person name="Lackner G."/>
            <person name="Hoffmeister D."/>
            <person name="Rencoret J."/>
            <person name="Gutierrez A."/>
            <person name="Sun H."/>
            <person name="Lindquist E."/>
            <person name="Barry K."/>
            <person name="Riley R."/>
            <person name="Grigoriev I.V."/>
            <person name="Henrissat B."/>
            <person name="Kues U."/>
            <person name="Berka R.M."/>
            <person name="Martinez A.T."/>
            <person name="Covert S.F."/>
            <person name="Blanchette R.A."/>
            <person name="Cullen D."/>
        </authorList>
    </citation>
    <scope>NUCLEOTIDE SEQUENCE [LARGE SCALE GENOMIC DNA]</scope>
    <source>
        <strain evidence="8 9">11061_1 CR5-6</strain>
    </source>
</reference>
<sequence length="240" mass="26362">MSKAKTDTKAPVLKGQEARRVAEDTVLEYIKRMNRPFGAVDVSANLKGAVPKTATQKILVTLAEKGELVQKTYGKTTFFVANQANLEDMPAEKLQALEGEHKALEEANKTLAAELKAASTDLAKLKATPTDAELDTQLKENAAKIIKCVAHLEPLRSGSSIVSADELAAMDREWTQWRAEWVRRKKIFNNFWALATDALPPQDSAALAEDLGIEFDTQEHAMLEKSPLCVSASVLGKRCR</sequence>
<evidence type="ECO:0000256" key="5">
    <source>
        <dbReference type="ARBA" id="ARBA00023254"/>
    </source>
</evidence>
<dbReference type="GO" id="GO:0000794">
    <property type="term" value="C:condensed nuclear chromosome"/>
    <property type="evidence" value="ECO:0007669"/>
    <property type="project" value="TreeGrafter"/>
</dbReference>
<comment type="similarity">
    <text evidence="2">Belongs to the HOP2 family.</text>
</comment>
<dbReference type="GO" id="GO:0010774">
    <property type="term" value="P:meiotic strand invasion involved in reciprocal meiotic recombination"/>
    <property type="evidence" value="ECO:0007669"/>
    <property type="project" value="TreeGrafter"/>
</dbReference>
<dbReference type="GO" id="GO:0120230">
    <property type="term" value="F:recombinase activator activity"/>
    <property type="evidence" value="ECO:0007669"/>
    <property type="project" value="TreeGrafter"/>
</dbReference>
<dbReference type="Pfam" id="PF07106">
    <property type="entry name" value="WHD_TBPIP"/>
    <property type="match status" value="1"/>
</dbReference>
<keyword evidence="9" id="KW-1185">Reference proteome</keyword>
<evidence type="ECO:0000259" key="7">
    <source>
        <dbReference type="Pfam" id="PF07106"/>
    </source>
</evidence>
<comment type="subcellular location">
    <subcellularLocation>
        <location evidence="1">Nucleus</location>
    </subcellularLocation>
</comment>
<dbReference type="PANTHER" id="PTHR15938:SF0">
    <property type="entry name" value="HOMOLOGOUS-PAIRING PROTEIN 2 HOMOLOG"/>
    <property type="match status" value="1"/>
</dbReference>
<dbReference type="InterPro" id="IPR036388">
    <property type="entry name" value="WH-like_DNA-bd_sf"/>
</dbReference>
<keyword evidence="4" id="KW-0539">Nucleus</keyword>
<feature type="domain" description="Homologous-pairing protein 2 winged helix" evidence="7">
    <location>
        <begin position="22"/>
        <end position="82"/>
    </location>
</feature>
<evidence type="ECO:0000256" key="6">
    <source>
        <dbReference type="SAM" id="Coils"/>
    </source>
</evidence>
<protein>
    <recommendedName>
        <fullName evidence="7">Homologous-pairing protein 2 winged helix domain-containing protein</fullName>
    </recommendedName>
</protein>
<evidence type="ECO:0000256" key="2">
    <source>
        <dbReference type="ARBA" id="ARBA00007922"/>
    </source>
</evidence>
<dbReference type="GO" id="GO:0120231">
    <property type="term" value="C:DNA recombinase auxiliary factor complex"/>
    <property type="evidence" value="ECO:0007669"/>
    <property type="project" value="TreeGrafter"/>
</dbReference>
<dbReference type="OrthoDB" id="272266at2759"/>
<evidence type="ECO:0000256" key="1">
    <source>
        <dbReference type="ARBA" id="ARBA00004123"/>
    </source>
</evidence>
<dbReference type="HOGENOM" id="CLU_063266_2_1_1"/>
<organism evidence="8 9">
    <name type="scientific">Phlebiopsis gigantea (strain 11061_1 CR5-6)</name>
    <name type="common">White-rot fungus</name>
    <name type="synonym">Peniophora gigantea</name>
    <dbReference type="NCBI Taxonomy" id="745531"/>
    <lineage>
        <taxon>Eukaryota</taxon>
        <taxon>Fungi</taxon>
        <taxon>Dikarya</taxon>
        <taxon>Basidiomycota</taxon>
        <taxon>Agaricomycotina</taxon>
        <taxon>Agaricomycetes</taxon>
        <taxon>Polyporales</taxon>
        <taxon>Phanerochaetaceae</taxon>
        <taxon>Phlebiopsis</taxon>
    </lineage>
</organism>
<name>A0A0C3PHQ3_PHLG1</name>
<evidence type="ECO:0000256" key="4">
    <source>
        <dbReference type="ARBA" id="ARBA00023242"/>
    </source>
</evidence>
<dbReference type="Gene3D" id="1.10.10.10">
    <property type="entry name" value="Winged helix-like DNA-binding domain superfamily/Winged helix DNA-binding domain"/>
    <property type="match status" value="1"/>
</dbReference>
<dbReference type="STRING" id="745531.A0A0C3PHQ3"/>
<evidence type="ECO:0000313" key="9">
    <source>
        <dbReference type="Proteomes" id="UP000053257"/>
    </source>
</evidence>
<evidence type="ECO:0000313" key="8">
    <source>
        <dbReference type="EMBL" id="KIP05428.1"/>
    </source>
</evidence>
<dbReference type="GO" id="GO:0003690">
    <property type="term" value="F:double-stranded DNA binding"/>
    <property type="evidence" value="ECO:0007669"/>
    <property type="project" value="TreeGrafter"/>
</dbReference>
<dbReference type="EMBL" id="KN840544">
    <property type="protein sequence ID" value="KIP05428.1"/>
    <property type="molecule type" value="Genomic_DNA"/>
</dbReference>
<keyword evidence="3" id="KW-0233">DNA recombination</keyword>
<dbReference type="AlphaFoldDB" id="A0A0C3PHQ3"/>
<proteinExistence type="inferred from homology"/>
<keyword evidence="5" id="KW-0469">Meiosis</keyword>
<gene>
    <name evidence="8" type="ORF">PHLGIDRAFT_25105</name>
</gene>
<dbReference type="GO" id="GO:0000709">
    <property type="term" value="P:meiotic joint molecule formation"/>
    <property type="evidence" value="ECO:0007669"/>
    <property type="project" value="TreeGrafter"/>
</dbReference>
<dbReference type="GO" id="GO:0007129">
    <property type="term" value="P:homologous chromosome pairing at meiosis"/>
    <property type="evidence" value="ECO:0007669"/>
    <property type="project" value="TreeGrafter"/>
</dbReference>
<dbReference type="PANTHER" id="PTHR15938">
    <property type="entry name" value="TBP-1 INTERACTING PROTEIN"/>
    <property type="match status" value="1"/>
</dbReference>
<dbReference type="InterPro" id="IPR010776">
    <property type="entry name" value="Hop2_WH_dom"/>
</dbReference>
<feature type="coiled-coil region" evidence="6">
    <location>
        <begin position="94"/>
        <end position="128"/>
    </location>
</feature>